<dbReference type="AlphaFoldDB" id="A0A2J0MFB0"/>
<evidence type="ECO:0000256" key="5">
    <source>
        <dbReference type="SAM" id="Coils"/>
    </source>
</evidence>
<organism evidence="6 7">
    <name type="scientific">Candidatus Nomurabacteria bacterium CG_4_10_14_0_2_um_filter_30_12</name>
    <dbReference type="NCBI Taxonomy" id="1974727"/>
    <lineage>
        <taxon>Bacteria</taxon>
        <taxon>Candidatus Nomuraibacteriota</taxon>
    </lineage>
</organism>
<dbReference type="SUPFAM" id="SSF58113">
    <property type="entry name" value="Apolipoprotein A-I"/>
    <property type="match status" value="1"/>
</dbReference>
<dbReference type="EMBL" id="PFOY01000037">
    <property type="protein sequence ID" value="PIZ86973.1"/>
    <property type="molecule type" value="Genomic_DNA"/>
</dbReference>
<keyword evidence="4" id="KW-0233">DNA recombination</keyword>
<comment type="similarity">
    <text evidence="2">Belongs to the RmuC family.</text>
</comment>
<feature type="coiled-coil region" evidence="5">
    <location>
        <begin position="32"/>
        <end position="77"/>
    </location>
</feature>
<accession>A0A2J0MFB0</accession>
<name>A0A2J0MFB0_9BACT</name>
<comment type="caution">
    <text evidence="6">The sequence shown here is derived from an EMBL/GenBank/DDBJ whole genome shotgun (WGS) entry which is preliminary data.</text>
</comment>
<dbReference type="GO" id="GO:0006310">
    <property type="term" value="P:DNA recombination"/>
    <property type="evidence" value="ECO:0007669"/>
    <property type="project" value="UniProtKB-KW"/>
</dbReference>
<dbReference type="InterPro" id="IPR003798">
    <property type="entry name" value="DNA_recombination_RmuC"/>
</dbReference>
<sequence length="446" mass="50715">MIITLLIVVVFLLLLNLYFLYQLNKKGQSSIFEELKDQLTSIETVLKDLKDEFPKNREEMGKNLKSAREEINNVLKNVSDTLTRSVTGIGQMQKNQLDTFSNQLTVLTKSNKEELDKMTKTIETKLKAIQDDNNIKLEKMRETVDEKLQTTLQQRLGESFKLVSGQLEEVHKGLGEMKSLATNVGDLKKVLSNVKTRGILGEIQLANILEEILTPDQYDKNVKTKKTSDAHVEFAIKLPGKDLSGEAVYLPLDSKFPLEDYQNLLTAYELGDTVKIEESSKLLETNIKKFAKDIHDKYIDVPYTTDFGIMFLPMEGLYAEIVKRTKLLETLQREYKIVVSGPTTLAAFLNSLQMGFRTLMIEKRSSEVWKVLGAVKTEFKSFESVLKKAQEKIRQADNEIDTLVGARTNQIRRKLKSVEELPVPQTQAMLNDVSPTVEVVEDTLIQ</sequence>
<evidence type="ECO:0000256" key="2">
    <source>
        <dbReference type="ARBA" id="ARBA00009840"/>
    </source>
</evidence>
<comment type="function">
    <text evidence="1">Involved in DNA recombination.</text>
</comment>
<evidence type="ECO:0000313" key="6">
    <source>
        <dbReference type="EMBL" id="PIZ86973.1"/>
    </source>
</evidence>
<dbReference type="Pfam" id="PF02646">
    <property type="entry name" value="RmuC"/>
    <property type="match status" value="1"/>
</dbReference>
<dbReference type="Proteomes" id="UP000228547">
    <property type="component" value="Unassembled WGS sequence"/>
</dbReference>
<feature type="coiled-coil region" evidence="5">
    <location>
        <begin position="379"/>
        <end position="406"/>
    </location>
</feature>
<protein>
    <submittedName>
        <fullName evidence="6">DNA recombination protein RmuC</fullName>
    </submittedName>
</protein>
<dbReference type="PANTHER" id="PTHR30563:SF0">
    <property type="entry name" value="DNA RECOMBINATION PROTEIN RMUC"/>
    <property type="match status" value="1"/>
</dbReference>
<evidence type="ECO:0000313" key="7">
    <source>
        <dbReference type="Proteomes" id="UP000228547"/>
    </source>
</evidence>
<evidence type="ECO:0000256" key="1">
    <source>
        <dbReference type="ARBA" id="ARBA00003416"/>
    </source>
</evidence>
<evidence type="ECO:0000256" key="4">
    <source>
        <dbReference type="ARBA" id="ARBA00023172"/>
    </source>
</evidence>
<proteinExistence type="inferred from homology"/>
<keyword evidence="3 5" id="KW-0175">Coiled coil</keyword>
<dbReference type="PANTHER" id="PTHR30563">
    <property type="entry name" value="DNA RECOMBINATION PROTEIN RMUC"/>
    <property type="match status" value="1"/>
</dbReference>
<evidence type="ECO:0000256" key="3">
    <source>
        <dbReference type="ARBA" id="ARBA00023054"/>
    </source>
</evidence>
<reference evidence="7" key="1">
    <citation type="submission" date="2017-09" db="EMBL/GenBank/DDBJ databases">
        <title>Depth-based differentiation of microbial function through sediment-hosted aquifers and enrichment of novel symbionts in the deep terrestrial subsurface.</title>
        <authorList>
            <person name="Probst A.J."/>
            <person name="Ladd B."/>
            <person name="Jarett J.K."/>
            <person name="Geller-Mcgrath D.E."/>
            <person name="Sieber C.M.K."/>
            <person name="Emerson J.B."/>
            <person name="Anantharaman K."/>
            <person name="Thomas B.C."/>
            <person name="Malmstrom R."/>
            <person name="Stieglmeier M."/>
            <person name="Klingl A."/>
            <person name="Woyke T."/>
            <person name="Ryan C.M."/>
            <person name="Banfield J.F."/>
        </authorList>
    </citation>
    <scope>NUCLEOTIDE SEQUENCE [LARGE SCALE GENOMIC DNA]</scope>
</reference>
<gene>
    <name evidence="6" type="ORF">COX93_02625</name>
</gene>